<feature type="domain" description="RAVE complex protein Rav1 C-terminal" evidence="2">
    <location>
        <begin position="628"/>
        <end position="1249"/>
    </location>
</feature>
<evidence type="ECO:0000259" key="2">
    <source>
        <dbReference type="Pfam" id="PF12234"/>
    </source>
</evidence>
<dbReference type="Gene3D" id="2.130.10.10">
    <property type="entry name" value="YVTN repeat-like/Quinoprotein amine dehydrogenase"/>
    <property type="match status" value="2"/>
</dbReference>
<dbReference type="InterPro" id="IPR036322">
    <property type="entry name" value="WD40_repeat_dom_sf"/>
</dbReference>
<sequence>MSLNFLPGRPNDTRQTACQGYWQGHTIFAYCSGNNLIILTNAFTNLQTIYLDKDCLAVDINSNNGFIAISVDNNHVYIYKPIYQIMKSPKWSKCCQIYHDPSRVNCIKWGGDNELILGSDYLSFWKVMDHFGVFEPVLLWNKRQPKPVYQIDITNNSQLIASYGKYDHTVKLWKRISISGDQVIFTLILLPHPVSVTSIYWKKMNYNYLDNNTSGNDNDNIQEQQQRLQQVENNCYLLYTLCSDKKLRAWLCLEDDPAHLKIQNWTTLTLNDTTKYCLILDNWIIKKIYFNNNTKHDKKVNLNLKMFLNSDIIMFGSDNADDCFDIYELNYNNGVTDNMGSNNQWPLNLIKNKLQSRKIIHPSLLNSINHTFLYFADLQPYDDSNTDVSLIIHDLQGVIKQSLINIPEFVDQEFSVNNFQDSVAVVHLEHKFTGHNKSIQRLIRSSDGEALLTITRFSENCVWTPQQLGSNGGVTLNLKNFVKTETPIKLAVIHEKGNLMICLLENNKLQVWDCSCNRKNLENDFNDSILKDSYQLDDDSDLCSPLLMLNTPETHHSHEHHFVVIIYSDGSIKGFEISLQRGIEKVTSDSLPFIKNGENRLYKISIIDPVHSTFVSDRPLISFITKDGFVETYTAVVDYDNKHIIWKISSQLNTGIRNAQFIRGSSTGKLCIVSSDYKSMSLWDLNRGILEYEESFQDQIKDIDWTSTELGQSIVAIGFIAYSLLYTQLRYDYTNNIPSYLPIEKIDITSHTAHIIGDSIWMKNGTFVVASGNQLYIKDKLLDVSDNFTHRSIGSRKILSNDILHLNSVLNGPLPVYDPQFLIQAIYSNKIELVKEILLRLFVKLREIDFKSMDVTTNLPSDLNIPSHKFLVDKGEHYDVEKFPDPYPTFDKTVGVSLTEQLTRITLPYITRHQQITLITVIEAMEEVVKYQHIMDHNGIRFLLGVKLFLSHRQSQKSLLMRDISWALHSESKTLLLSMFDSNINTWKHAKEYKIVYWLKEDQLTSKFEQIAKFEFSKEDKRDPSRCAVFYLALKKKQILLSLWKISTGHPEQQKMIKFLNNDFTQQRWRTAALKNAFVLLSKHRYMDAACFFLIGDSLKDAVNVLCKQVGDIDLAIGVCRVYEGDEGTILGTLLKTHLLPTAVLNNDKWTTSFIYWKLRRQDIAIKSLITSAVDLENNREFVSDEKLVNKSFLVEDPALLYLYRHLRTKNIKYFLGSLELGLKIEYKVVLRSIDILCRMGCDYLAASLVKNWKFIEESKHTVMKPPDNSWAQTSISSFNKEPITTVKVIPSLFDRFDSIQNNKIISSTMSNQQLKSPINLLDNYNQLPTPASSNSSSRNILDDYLLPTKSKNLLDEYAPSNKPKNPLDNISNQLDTNTFRKTTPPATAHSISTVESTVSSEKKKVAAAPRNLLDDFM</sequence>
<dbReference type="SUPFAM" id="SSF50978">
    <property type="entry name" value="WD40 repeat-like"/>
    <property type="match status" value="1"/>
</dbReference>
<evidence type="ECO:0000313" key="4">
    <source>
        <dbReference type="Proteomes" id="UP001306508"/>
    </source>
</evidence>
<feature type="compositionally biased region" description="Polar residues" evidence="1">
    <location>
        <begin position="1369"/>
        <end position="1392"/>
    </location>
</feature>
<dbReference type="Pfam" id="PF12234">
    <property type="entry name" value="Rav1p_C"/>
    <property type="match status" value="1"/>
</dbReference>
<name>A0AAN8A7L3_9SACH</name>
<dbReference type="GO" id="GO:0043291">
    <property type="term" value="C:RAVE complex"/>
    <property type="evidence" value="ECO:0007669"/>
    <property type="project" value="TreeGrafter"/>
</dbReference>
<reference evidence="4" key="1">
    <citation type="submission" date="2023-07" db="EMBL/GenBank/DDBJ databases">
        <title>A draft genome of Kazachstania heterogenica Y-27499.</title>
        <authorList>
            <person name="Donic C."/>
            <person name="Kralova J.S."/>
            <person name="Fidel L."/>
            <person name="Ben-Dor S."/>
            <person name="Jung S."/>
        </authorList>
    </citation>
    <scope>NUCLEOTIDE SEQUENCE [LARGE SCALE GENOMIC DNA]</scope>
    <source>
        <strain evidence="4">Y27499</strain>
    </source>
</reference>
<keyword evidence="4" id="KW-1185">Reference proteome</keyword>
<comment type="caution">
    <text evidence="3">The sequence shown here is derived from an EMBL/GenBank/DDBJ whole genome shotgun (WGS) entry which is preliminary data.</text>
</comment>
<organism evidence="3 4">
    <name type="scientific">Arxiozyma heterogenica</name>
    <dbReference type="NCBI Taxonomy" id="278026"/>
    <lineage>
        <taxon>Eukaryota</taxon>
        <taxon>Fungi</taxon>
        <taxon>Dikarya</taxon>
        <taxon>Ascomycota</taxon>
        <taxon>Saccharomycotina</taxon>
        <taxon>Saccharomycetes</taxon>
        <taxon>Saccharomycetales</taxon>
        <taxon>Saccharomycetaceae</taxon>
        <taxon>Arxiozyma</taxon>
    </lineage>
</organism>
<proteinExistence type="predicted"/>
<feature type="region of interest" description="Disordered" evidence="1">
    <location>
        <begin position="1357"/>
        <end position="1396"/>
    </location>
</feature>
<accession>A0AAN8A7L3</accession>
<dbReference type="InterPro" id="IPR022033">
    <property type="entry name" value="Rav1p_C"/>
</dbReference>
<protein>
    <recommendedName>
        <fullName evidence="2">RAVE complex protein Rav1 C-terminal domain-containing protein</fullName>
    </recommendedName>
</protein>
<dbReference type="InterPro" id="IPR052208">
    <property type="entry name" value="DmX-like/RAVE_component"/>
</dbReference>
<dbReference type="GO" id="GO:0007035">
    <property type="term" value="P:vacuolar acidification"/>
    <property type="evidence" value="ECO:0007669"/>
    <property type="project" value="TreeGrafter"/>
</dbReference>
<dbReference type="PANTHER" id="PTHR13950:SF9">
    <property type="entry name" value="RABCONNECTIN-3A"/>
    <property type="match status" value="1"/>
</dbReference>
<dbReference type="EMBL" id="JAWIZZ010000038">
    <property type="protein sequence ID" value="KAK5781037.1"/>
    <property type="molecule type" value="Genomic_DNA"/>
</dbReference>
<gene>
    <name evidence="3" type="ORF">RI543_001425</name>
</gene>
<dbReference type="PANTHER" id="PTHR13950">
    <property type="entry name" value="RABCONNECTIN-RELATED"/>
    <property type="match status" value="1"/>
</dbReference>
<dbReference type="SUPFAM" id="SSF50969">
    <property type="entry name" value="YVTN repeat-like/Quinoprotein amine dehydrogenase"/>
    <property type="match status" value="1"/>
</dbReference>
<evidence type="ECO:0000256" key="1">
    <source>
        <dbReference type="SAM" id="MobiDB-lite"/>
    </source>
</evidence>
<evidence type="ECO:0000313" key="3">
    <source>
        <dbReference type="EMBL" id="KAK5781037.1"/>
    </source>
</evidence>
<dbReference type="Proteomes" id="UP001306508">
    <property type="component" value="Unassembled WGS sequence"/>
</dbReference>
<dbReference type="InterPro" id="IPR011044">
    <property type="entry name" value="Quino_amine_DH_bsu"/>
</dbReference>
<dbReference type="InterPro" id="IPR015943">
    <property type="entry name" value="WD40/YVTN_repeat-like_dom_sf"/>
</dbReference>